<evidence type="ECO:0000259" key="8">
    <source>
        <dbReference type="PROSITE" id="PS50290"/>
    </source>
</evidence>
<proteinExistence type="inferred from homology"/>
<dbReference type="InterPro" id="IPR044571">
    <property type="entry name" value="P4KG1-8"/>
</dbReference>
<sequence length="636" mass="70337">MSRNLDGPVQTQMAVAIFKSPLRGDHYHGSKGLEGKPAGRRRVFVQTETGSVLGMELDRGDNAHTVKRRMQLALNVSTEESSLTFGDLVLNNDLSAVRHDSPLLLTRNHMHRSSSTPCLSPCGKDIQSRDWSDPIEILGQSNHFDRMRPLVKGIAKGMKKGVEPLPVHSGLGGAYYFRNARGESVAIVKPTDEEPFAPNNPKGFVGKALGQPGLKRSVRVGETGFREVAAYLLDYDHFANVPPTALVKITHSIFNVNDGMNGNKVKTKNQVSKIASMQQFIQHDFDASDHGTSSFPVSAVHRIGILDIRIFNTDRHAGNLLVRKADQSGGFGQVELIPIDHGLCLPENLEDPYFEWIHWPQASIPFSDEEIDYIRNLDPLPMIREACLRVLVLCTVFLKEAVSFGLCLAEIGLMMTREFRGGEEEPSELERVCIEAMRLTVERELSSPKNFPKAFLGDDEFLFDLDCEEPDPETDFTQKVGLGDFATRLSLPFGVPNGFGRSLLSKLEEAIIEDDEEDDGEEAKAPFSKPQASKRAPSISKLSVSMKNTSLDDKVKKFPVANPPKALVTTSSSGHRSANEQLPSSPSFVKLADIHDEDWAIFLETFQELLGPAFAERRAVTSAQKQLPRLGTSCKF</sequence>
<keyword evidence="5" id="KW-0418">Kinase</keyword>
<evidence type="ECO:0000256" key="4">
    <source>
        <dbReference type="ARBA" id="ARBA00022741"/>
    </source>
</evidence>
<dbReference type="PROSITE" id="PS50290">
    <property type="entry name" value="PI3_4_KINASE_3"/>
    <property type="match status" value="1"/>
</dbReference>
<dbReference type="Pfam" id="PF00454">
    <property type="entry name" value="PI3_PI4_kinase"/>
    <property type="match status" value="1"/>
</dbReference>
<dbReference type="EC" id="2.7.1.67" evidence="2"/>
<dbReference type="AlphaFoldDB" id="A0A7N0TCS7"/>
<evidence type="ECO:0000313" key="10">
    <source>
        <dbReference type="Proteomes" id="UP000594263"/>
    </source>
</evidence>
<keyword evidence="4" id="KW-0547">Nucleotide-binding</keyword>
<evidence type="ECO:0000256" key="7">
    <source>
        <dbReference type="SAM" id="MobiDB-lite"/>
    </source>
</evidence>
<dbReference type="GO" id="GO:0005524">
    <property type="term" value="F:ATP binding"/>
    <property type="evidence" value="ECO:0007669"/>
    <property type="project" value="UniProtKB-KW"/>
</dbReference>
<name>A0A7N0TCS7_KALFE</name>
<feature type="domain" description="PI3K/PI4K catalytic" evidence="8">
    <location>
        <begin position="161"/>
        <end position="448"/>
    </location>
</feature>
<reference evidence="9" key="1">
    <citation type="submission" date="2021-01" db="UniProtKB">
        <authorList>
            <consortium name="EnsemblPlants"/>
        </authorList>
    </citation>
    <scope>IDENTIFICATION</scope>
</reference>
<dbReference type="PANTHER" id="PTHR45800:SF11">
    <property type="entry name" value="PHOSPHATIDYLINOSITOL 3-KINASE-RELATED PROTEIN KINASE"/>
    <property type="match status" value="1"/>
</dbReference>
<dbReference type="PANTHER" id="PTHR45800">
    <property type="entry name" value="PHOSPHATIDYLINOSITOL 4-KINASE GAMMA"/>
    <property type="match status" value="1"/>
</dbReference>
<dbReference type="GO" id="GO:0004430">
    <property type="term" value="F:1-phosphatidylinositol 4-kinase activity"/>
    <property type="evidence" value="ECO:0007669"/>
    <property type="project" value="UniProtKB-EC"/>
</dbReference>
<dbReference type="InterPro" id="IPR000403">
    <property type="entry name" value="PI3/4_kinase_cat_dom"/>
</dbReference>
<dbReference type="Gramene" id="Kaladp0033s0064.1.v1.1">
    <property type="protein sequence ID" value="Kaladp0033s0064.1.v1.1"/>
    <property type="gene ID" value="Kaladp0033s0064.v1.1"/>
</dbReference>
<keyword evidence="3" id="KW-0808">Transferase</keyword>
<evidence type="ECO:0000256" key="5">
    <source>
        <dbReference type="ARBA" id="ARBA00022777"/>
    </source>
</evidence>
<feature type="region of interest" description="Disordered" evidence="7">
    <location>
        <begin position="564"/>
        <end position="583"/>
    </location>
</feature>
<evidence type="ECO:0000256" key="1">
    <source>
        <dbReference type="ARBA" id="ARBA00008941"/>
    </source>
</evidence>
<dbReference type="EnsemblPlants" id="Kaladp0033s0064.1.v1.1">
    <property type="protein sequence ID" value="Kaladp0033s0064.1.v1.1"/>
    <property type="gene ID" value="Kaladp0033s0064.v1.1"/>
</dbReference>
<evidence type="ECO:0000256" key="2">
    <source>
        <dbReference type="ARBA" id="ARBA00012169"/>
    </source>
</evidence>
<dbReference type="OMA" id="ENGYMAN"/>
<feature type="compositionally biased region" description="Polar residues" evidence="7">
    <location>
        <begin position="568"/>
        <end position="583"/>
    </location>
</feature>
<keyword evidence="6" id="KW-0067">ATP-binding</keyword>
<comment type="similarity">
    <text evidence="1">Belongs to the PI3/PI4-kinase family. Type II PI4K subfamily.</text>
</comment>
<evidence type="ECO:0000313" key="9">
    <source>
        <dbReference type="EnsemblPlants" id="Kaladp0033s0064.1.v1.1"/>
    </source>
</evidence>
<accession>A0A7N0TCS7</accession>
<protein>
    <recommendedName>
        <fullName evidence="2">1-phosphatidylinositol 4-kinase</fullName>
        <ecNumber evidence="2">2.7.1.67</ecNumber>
    </recommendedName>
</protein>
<evidence type="ECO:0000256" key="6">
    <source>
        <dbReference type="ARBA" id="ARBA00022840"/>
    </source>
</evidence>
<dbReference type="Proteomes" id="UP000594263">
    <property type="component" value="Unplaced"/>
</dbReference>
<organism evidence="9 10">
    <name type="scientific">Kalanchoe fedtschenkoi</name>
    <name type="common">Lavender scallops</name>
    <name type="synonym">South American air plant</name>
    <dbReference type="NCBI Taxonomy" id="63787"/>
    <lineage>
        <taxon>Eukaryota</taxon>
        <taxon>Viridiplantae</taxon>
        <taxon>Streptophyta</taxon>
        <taxon>Embryophyta</taxon>
        <taxon>Tracheophyta</taxon>
        <taxon>Spermatophyta</taxon>
        <taxon>Magnoliopsida</taxon>
        <taxon>eudicotyledons</taxon>
        <taxon>Gunneridae</taxon>
        <taxon>Pentapetalae</taxon>
        <taxon>Saxifragales</taxon>
        <taxon>Crassulaceae</taxon>
        <taxon>Kalanchoe</taxon>
    </lineage>
</organism>
<keyword evidence="10" id="KW-1185">Reference proteome</keyword>
<evidence type="ECO:0000256" key="3">
    <source>
        <dbReference type="ARBA" id="ARBA00022679"/>
    </source>
</evidence>
<feature type="region of interest" description="Disordered" evidence="7">
    <location>
        <begin position="514"/>
        <end position="540"/>
    </location>
</feature>